<evidence type="ECO:0000313" key="4">
    <source>
        <dbReference type="Proteomes" id="UP000663850"/>
    </source>
</evidence>
<dbReference type="EMBL" id="CAJMWZ010006190">
    <property type="protein sequence ID" value="CAE6517877.1"/>
    <property type="molecule type" value="Genomic_DNA"/>
</dbReference>
<evidence type="ECO:0000256" key="2">
    <source>
        <dbReference type="SAM" id="Phobius"/>
    </source>
</evidence>
<dbReference type="Proteomes" id="UP000663850">
    <property type="component" value="Unassembled WGS sequence"/>
</dbReference>
<feature type="transmembrane region" description="Helical" evidence="2">
    <location>
        <begin position="74"/>
        <end position="98"/>
    </location>
</feature>
<gene>
    <name evidence="3" type="ORF">RDB_LOCUS114389</name>
</gene>
<evidence type="ECO:0000256" key="1">
    <source>
        <dbReference type="SAM" id="MobiDB-lite"/>
    </source>
</evidence>
<keyword evidence="2" id="KW-0472">Membrane</keyword>
<feature type="transmembrane region" description="Helical" evidence="2">
    <location>
        <begin position="6"/>
        <end position="26"/>
    </location>
</feature>
<sequence length="534" mass="58066">MSLLLYATPSFLFVTICPTTLLLFALRWVSGPSSRSSSVKTTDFYATLLFGVFMTIAGVFGIVAESLIGPGSRWWTSAAFTMQSLGILIAQLAVIQLLTPDYLFNLLSINTSTHILPSWRIYTLILISLFASIVSIVSVFVVPQTPNLPSSVPTLISLSLPIPFLFSLARIVRVAKSGTRVGPSATTHNEQNSKCTDLELSVTSVNPSFTPLHFPRVWEAALALQIIAVFSIAGEVVEGALGYRAPIIRLLSAIGLVTWGGGVMTIHFVIIYEPTHRPLMTPSVHSKHPHDLARVADQPSEDFMNLKDPFASPTQAGFPLPPSPPRTAPRRMPRRRASEPMQLKRFGSFAVLAEDVKERQAGNEEDQHTQFLEELVRHAWFSTGRTDSDFMRNNSHACGSSPSTPAQIEGDVFTAVPADISGSSTPTIKQELPNGPEEVSPSILLLHPFHPVTPPRSVVSILLAFVGGVGVLAPTKKLGVWLILCVTAANTHSRVVEAIFAAESTPVNTHQVPCFPRFSSPAPWNRVSLTVTKR</sequence>
<comment type="caution">
    <text evidence="3">The sequence shown here is derived from an EMBL/GenBank/DDBJ whole genome shotgun (WGS) entry which is preliminary data.</text>
</comment>
<keyword evidence="2" id="KW-1133">Transmembrane helix</keyword>
<keyword evidence="2" id="KW-0812">Transmembrane</keyword>
<accession>A0A8H3D8S3</accession>
<feature type="transmembrane region" description="Helical" evidence="2">
    <location>
        <begin position="247"/>
        <end position="272"/>
    </location>
</feature>
<reference evidence="3" key="1">
    <citation type="submission" date="2021-01" db="EMBL/GenBank/DDBJ databases">
        <authorList>
            <person name="Kaushik A."/>
        </authorList>
    </citation>
    <scope>NUCLEOTIDE SEQUENCE</scope>
    <source>
        <strain evidence="3">Type strain: AG8-Rh-89/</strain>
    </source>
</reference>
<organism evidence="3 4">
    <name type="scientific">Rhizoctonia solani</name>
    <dbReference type="NCBI Taxonomy" id="456999"/>
    <lineage>
        <taxon>Eukaryota</taxon>
        <taxon>Fungi</taxon>
        <taxon>Dikarya</taxon>
        <taxon>Basidiomycota</taxon>
        <taxon>Agaricomycotina</taxon>
        <taxon>Agaricomycetes</taxon>
        <taxon>Cantharellales</taxon>
        <taxon>Ceratobasidiaceae</taxon>
        <taxon>Rhizoctonia</taxon>
    </lineage>
</organism>
<feature type="transmembrane region" description="Helical" evidence="2">
    <location>
        <begin position="220"/>
        <end position="241"/>
    </location>
</feature>
<proteinExistence type="predicted"/>
<feature type="region of interest" description="Disordered" evidence="1">
    <location>
        <begin position="314"/>
        <end position="337"/>
    </location>
</feature>
<feature type="transmembrane region" description="Helical" evidence="2">
    <location>
        <begin position="119"/>
        <end position="142"/>
    </location>
</feature>
<protein>
    <submittedName>
        <fullName evidence="3">Uncharacterized protein</fullName>
    </submittedName>
</protein>
<dbReference type="AlphaFoldDB" id="A0A8H3D8S3"/>
<feature type="transmembrane region" description="Helical" evidence="2">
    <location>
        <begin position="47"/>
        <end position="68"/>
    </location>
</feature>
<name>A0A8H3D8S3_9AGAM</name>
<evidence type="ECO:0000313" key="3">
    <source>
        <dbReference type="EMBL" id="CAE6517877.1"/>
    </source>
</evidence>